<dbReference type="EMBL" id="BJJW01000005">
    <property type="protein sequence ID" value="GDZ83531.1"/>
    <property type="molecule type" value="Genomic_DNA"/>
</dbReference>
<gene>
    <name evidence="6" type="ORF">LCIT_07730</name>
</gene>
<dbReference type="GO" id="GO:0030026">
    <property type="term" value="P:intracellular manganese ion homeostasis"/>
    <property type="evidence" value="ECO:0007669"/>
    <property type="project" value="InterPro"/>
</dbReference>
<evidence type="ECO:0000256" key="1">
    <source>
        <dbReference type="ARBA" id="ARBA00004127"/>
    </source>
</evidence>
<evidence type="ECO:0000256" key="4">
    <source>
        <dbReference type="ARBA" id="ARBA00023136"/>
    </source>
</evidence>
<organism evidence="6 7">
    <name type="scientific">Leuconostoc citreum</name>
    <dbReference type="NCBI Taxonomy" id="33964"/>
    <lineage>
        <taxon>Bacteria</taxon>
        <taxon>Bacillati</taxon>
        <taxon>Bacillota</taxon>
        <taxon>Bacilli</taxon>
        <taxon>Lactobacillales</taxon>
        <taxon>Lactobacillaceae</taxon>
        <taxon>Leuconostoc</taxon>
    </lineage>
</organism>
<name>A0A5A5TXX7_LEUCI</name>
<feature type="transmembrane region" description="Helical" evidence="5">
    <location>
        <begin position="188"/>
        <end position="207"/>
    </location>
</feature>
<keyword evidence="2 5" id="KW-0812">Transmembrane</keyword>
<proteinExistence type="predicted"/>
<dbReference type="AlphaFoldDB" id="A0A5A5TXX7"/>
<dbReference type="GO" id="GO:0005384">
    <property type="term" value="F:manganese ion transmembrane transporter activity"/>
    <property type="evidence" value="ECO:0007669"/>
    <property type="project" value="InterPro"/>
</dbReference>
<dbReference type="OMA" id="YQFIATI"/>
<comment type="subcellular location">
    <subcellularLocation>
        <location evidence="1">Endomembrane system</location>
        <topology evidence="1">Multi-pass membrane protein</topology>
    </subcellularLocation>
</comment>
<evidence type="ECO:0000256" key="5">
    <source>
        <dbReference type="SAM" id="Phobius"/>
    </source>
</evidence>
<evidence type="ECO:0000256" key="3">
    <source>
        <dbReference type="ARBA" id="ARBA00022989"/>
    </source>
</evidence>
<dbReference type="InterPro" id="IPR008217">
    <property type="entry name" value="Ccc1_fam"/>
</dbReference>
<reference evidence="6 7" key="1">
    <citation type="submission" date="2019-04" db="EMBL/GenBank/DDBJ databases">
        <title>A pseudo-fructophilic Leuconostoc citreum strain F192-5 isolated from peel of satsuma mandarin: the first report for isolation and characterization of strain-dependent fructophilic-like characteristics.</title>
        <authorList>
            <person name="Maeno S."/>
            <person name="Tanizawa Y."/>
            <person name="Kajikawa A."/>
            <person name="Kanesaki Y."/>
            <person name="Kubota E."/>
            <person name="Arita M."/>
            <person name="Leon D."/>
            <person name="Endo A."/>
        </authorList>
    </citation>
    <scope>NUCLEOTIDE SEQUENCE [LARGE SCALE GENOMIC DNA]</scope>
    <source>
        <strain evidence="6 7">F192-5</strain>
    </source>
</reference>
<evidence type="ECO:0000313" key="7">
    <source>
        <dbReference type="Proteomes" id="UP000323274"/>
    </source>
</evidence>
<dbReference type="Pfam" id="PF01988">
    <property type="entry name" value="VIT1"/>
    <property type="match status" value="1"/>
</dbReference>
<dbReference type="GO" id="GO:0012505">
    <property type="term" value="C:endomembrane system"/>
    <property type="evidence" value="ECO:0007669"/>
    <property type="project" value="UniProtKB-SubCell"/>
</dbReference>
<dbReference type="CDD" id="cd02432">
    <property type="entry name" value="Nodulin-21_like_1"/>
    <property type="match status" value="1"/>
</dbReference>
<evidence type="ECO:0000313" key="6">
    <source>
        <dbReference type="EMBL" id="GDZ83531.1"/>
    </source>
</evidence>
<feature type="transmembrane region" description="Helical" evidence="5">
    <location>
        <begin position="162"/>
        <end position="182"/>
    </location>
</feature>
<protein>
    <submittedName>
        <fullName evidence="6">Membrane protein</fullName>
    </submittedName>
</protein>
<accession>A0A5A5TXX7</accession>
<dbReference type="PANTHER" id="PTHR31851">
    <property type="entry name" value="FE(2+)/MN(2+) TRANSPORTER PCL1"/>
    <property type="match status" value="1"/>
</dbReference>
<keyword evidence="3 5" id="KW-1133">Transmembrane helix</keyword>
<keyword evidence="4 5" id="KW-0472">Membrane</keyword>
<sequence>MFLGTIKPMDIFKKEKATKEQATMDEKLNAIRAGVLGSNDGILTVVGVLFSVAAATTNNFAIFIAGLADLMACALSMASGEYASVSSQSDSEKVVVAQEEALLKSDFSGQHLTVENFYVDRGVTRSTAKAIADELLTKKPLETMLSIKYDIKLGHYMNPWSAAWASLFSAAIGGVFPLAALILSPARYQFIATIAATAVAVALTGLLSAKLSNGLVKRAVIRNIIIGLLTIAIHYGIGKLF</sequence>
<feature type="transmembrane region" description="Helical" evidence="5">
    <location>
        <begin position="219"/>
        <end position="237"/>
    </location>
</feature>
<comment type="caution">
    <text evidence="6">The sequence shown here is derived from an EMBL/GenBank/DDBJ whole genome shotgun (WGS) entry which is preliminary data.</text>
</comment>
<dbReference type="Proteomes" id="UP000323274">
    <property type="component" value="Unassembled WGS sequence"/>
</dbReference>
<evidence type="ECO:0000256" key="2">
    <source>
        <dbReference type="ARBA" id="ARBA00022692"/>
    </source>
</evidence>